<organism evidence="1 2">
    <name type="scientific">Penicillium capsulatum</name>
    <dbReference type="NCBI Taxonomy" id="69766"/>
    <lineage>
        <taxon>Eukaryota</taxon>
        <taxon>Fungi</taxon>
        <taxon>Dikarya</taxon>
        <taxon>Ascomycota</taxon>
        <taxon>Pezizomycotina</taxon>
        <taxon>Eurotiomycetes</taxon>
        <taxon>Eurotiomycetidae</taxon>
        <taxon>Eurotiales</taxon>
        <taxon>Aspergillaceae</taxon>
        <taxon>Penicillium</taxon>
    </lineage>
</organism>
<protein>
    <submittedName>
        <fullName evidence="1">Uncharacterized protein</fullName>
    </submittedName>
</protein>
<dbReference type="EMBL" id="JAPQKO010000002">
    <property type="protein sequence ID" value="KAJ5178959.1"/>
    <property type="molecule type" value="Genomic_DNA"/>
</dbReference>
<gene>
    <name evidence="1" type="ORF">N7492_002169</name>
</gene>
<proteinExistence type="predicted"/>
<sequence>MTYAPNVTSVIFQPSCPSNAHQHTFDDLFKFLMATEPLYSTAPNMRNQLSAAAEVLRQEIKEIVARSEPKSSAAHKKHEAVFTESVHGDKSYEGTLLEDKMFRLLNEMGLAGWGWSLAFLSQARPIINKFSRMHIVTLSEGSTIRPGGDLVEGFSQFVDDTPILSSSSIVIFIVPIEVK</sequence>
<comment type="caution">
    <text evidence="1">The sequence shown here is derived from an EMBL/GenBank/DDBJ whole genome shotgun (WGS) entry which is preliminary data.</text>
</comment>
<evidence type="ECO:0000313" key="1">
    <source>
        <dbReference type="EMBL" id="KAJ5178959.1"/>
    </source>
</evidence>
<dbReference type="AlphaFoldDB" id="A0A9W9LVS9"/>
<name>A0A9W9LVS9_9EURO</name>
<evidence type="ECO:0000313" key="2">
    <source>
        <dbReference type="Proteomes" id="UP001146351"/>
    </source>
</evidence>
<reference evidence="1" key="1">
    <citation type="submission" date="2022-11" db="EMBL/GenBank/DDBJ databases">
        <authorList>
            <person name="Petersen C."/>
        </authorList>
    </citation>
    <scope>NUCLEOTIDE SEQUENCE</scope>
    <source>
        <strain evidence="1">IBT 21917</strain>
    </source>
</reference>
<keyword evidence="2" id="KW-1185">Reference proteome</keyword>
<accession>A0A9W9LVS9</accession>
<dbReference type="OrthoDB" id="4390692at2759"/>
<reference evidence="1" key="2">
    <citation type="journal article" date="2023" name="IMA Fungus">
        <title>Comparative genomic study of the Penicillium genus elucidates a diverse pangenome and 15 lateral gene transfer events.</title>
        <authorList>
            <person name="Petersen C."/>
            <person name="Sorensen T."/>
            <person name="Nielsen M.R."/>
            <person name="Sondergaard T.E."/>
            <person name="Sorensen J.L."/>
            <person name="Fitzpatrick D.A."/>
            <person name="Frisvad J.C."/>
            <person name="Nielsen K.L."/>
        </authorList>
    </citation>
    <scope>NUCLEOTIDE SEQUENCE</scope>
    <source>
        <strain evidence="1">IBT 21917</strain>
    </source>
</reference>
<dbReference type="Proteomes" id="UP001146351">
    <property type="component" value="Unassembled WGS sequence"/>
</dbReference>